<dbReference type="PRINTS" id="PR01805">
    <property type="entry name" value="VACJLIPOPROT"/>
</dbReference>
<dbReference type="GO" id="GO:0120010">
    <property type="term" value="P:intermembrane phospholipid transfer"/>
    <property type="evidence" value="ECO:0007669"/>
    <property type="project" value="TreeGrafter"/>
</dbReference>
<dbReference type="Pfam" id="PF04333">
    <property type="entry name" value="MlaA"/>
    <property type="match status" value="1"/>
</dbReference>
<organism evidence="5 6">
    <name type="scientific">Muricoccus nepalensis</name>
    <dbReference type="NCBI Taxonomy" id="1854500"/>
    <lineage>
        <taxon>Bacteria</taxon>
        <taxon>Pseudomonadati</taxon>
        <taxon>Pseudomonadota</taxon>
        <taxon>Alphaproteobacteria</taxon>
        <taxon>Acetobacterales</taxon>
        <taxon>Roseomonadaceae</taxon>
        <taxon>Muricoccus</taxon>
    </lineage>
</organism>
<accession>A0A502GI11</accession>
<keyword evidence="5" id="KW-0449">Lipoprotein</keyword>
<dbReference type="Proteomes" id="UP000317078">
    <property type="component" value="Unassembled WGS sequence"/>
</dbReference>
<dbReference type="InterPro" id="IPR007428">
    <property type="entry name" value="MlaA"/>
</dbReference>
<reference evidence="5 6" key="1">
    <citation type="journal article" date="2019" name="Environ. Microbiol.">
        <title>Species interactions and distinct microbial communities in high Arctic permafrost affected cryosols are associated with the CH4 and CO2 gas fluxes.</title>
        <authorList>
            <person name="Altshuler I."/>
            <person name="Hamel J."/>
            <person name="Turney S."/>
            <person name="Magnuson E."/>
            <person name="Levesque R."/>
            <person name="Greer C."/>
            <person name="Whyte L.G."/>
        </authorList>
    </citation>
    <scope>NUCLEOTIDE SEQUENCE [LARGE SCALE GENOMIC DNA]</scope>
    <source>
        <strain evidence="5 6">S9.3B</strain>
    </source>
</reference>
<keyword evidence="6" id="KW-1185">Reference proteome</keyword>
<evidence type="ECO:0000313" key="5">
    <source>
        <dbReference type="EMBL" id="TPG60596.1"/>
    </source>
</evidence>
<evidence type="ECO:0000256" key="2">
    <source>
        <dbReference type="ARBA" id="ARBA00022729"/>
    </source>
</evidence>
<evidence type="ECO:0000256" key="3">
    <source>
        <dbReference type="SAM" id="MobiDB-lite"/>
    </source>
</evidence>
<feature type="region of interest" description="Disordered" evidence="3">
    <location>
        <begin position="224"/>
        <end position="253"/>
    </location>
</feature>
<dbReference type="GO" id="GO:0016020">
    <property type="term" value="C:membrane"/>
    <property type="evidence" value="ECO:0007669"/>
    <property type="project" value="InterPro"/>
</dbReference>
<evidence type="ECO:0000256" key="4">
    <source>
        <dbReference type="SAM" id="SignalP"/>
    </source>
</evidence>
<dbReference type="RefSeq" id="WP_140881526.1">
    <property type="nucleotide sequence ID" value="NZ_RCZP01000002.1"/>
</dbReference>
<evidence type="ECO:0000313" key="6">
    <source>
        <dbReference type="Proteomes" id="UP000317078"/>
    </source>
</evidence>
<dbReference type="AlphaFoldDB" id="A0A502GI11"/>
<comment type="caution">
    <text evidence="5">The sequence shown here is derived from an EMBL/GenBank/DDBJ whole genome shotgun (WGS) entry which is preliminary data.</text>
</comment>
<dbReference type="PROSITE" id="PS51257">
    <property type="entry name" value="PROKAR_LIPOPROTEIN"/>
    <property type="match status" value="1"/>
</dbReference>
<gene>
    <name evidence="5" type="ORF">EAH89_04365</name>
</gene>
<dbReference type="OrthoDB" id="9785326at2"/>
<dbReference type="PANTHER" id="PTHR30035:SF3">
    <property type="entry name" value="INTERMEMBRANE PHOSPHOLIPID TRANSPORT SYSTEM LIPOPROTEIN MLAA"/>
    <property type="match status" value="1"/>
</dbReference>
<dbReference type="EMBL" id="RCZP01000002">
    <property type="protein sequence ID" value="TPG60596.1"/>
    <property type="molecule type" value="Genomic_DNA"/>
</dbReference>
<keyword evidence="2 4" id="KW-0732">Signal</keyword>
<protein>
    <submittedName>
        <fullName evidence="5">VacJ family lipoprotein</fullName>
    </submittedName>
</protein>
<sequence length="253" mass="27076">MIQRILLSLALASSLAACAGRGADMEAGTPGDPLEATNRQVLDVNLAVDDAVIKPVAQGYRAAVPAYARTRIRNVLDNMQEPRIFANNVLQGRFLDAGHTTLRFVFNSTLGVAGLYDVATDFGIARRTGDFGQTLNAWGLEDGPYLMLPIAGPSNVRDTVGLVGDGFLNPISWLLPFGGNAARAGVGGVDLREQNIESLDALRGESLDFYSRLRSVWQQRRNAELGRTGDTGDRLDVLEDPGAAPTRVPAAAR</sequence>
<evidence type="ECO:0000256" key="1">
    <source>
        <dbReference type="ARBA" id="ARBA00010634"/>
    </source>
</evidence>
<comment type="similarity">
    <text evidence="1">Belongs to the MlaA family.</text>
</comment>
<proteinExistence type="inferred from homology"/>
<name>A0A502GI11_9PROT</name>
<feature type="signal peptide" evidence="4">
    <location>
        <begin position="1"/>
        <end position="19"/>
    </location>
</feature>
<feature type="chain" id="PRO_5021206913" evidence="4">
    <location>
        <begin position="20"/>
        <end position="253"/>
    </location>
</feature>
<dbReference type="PANTHER" id="PTHR30035">
    <property type="entry name" value="LIPOPROTEIN VACJ-RELATED"/>
    <property type="match status" value="1"/>
</dbReference>